<evidence type="ECO:0000259" key="1">
    <source>
        <dbReference type="Pfam" id="PF13156"/>
    </source>
</evidence>
<evidence type="ECO:0000313" key="2">
    <source>
        <dbReference type="EMBL" id="RZD17336.1"/>
    </source>
</evidence>
<sequence length="87" mass="10355">MRGIFMSIKTVLKNLRAEYTNIRDLGTAFERLTLNFLKTDNIYKTLYKNVWMWKDFVQSHSEFGLNEKDAGIDLNFLFRLLQMPINC</sequence>
<organism evidence="2 3">
    <name type="scientific">Acididesulfobacter guangdongensis</name>
    <dbReference type="NCBI Taxonomy" id="2597225"/>
    <lineage>
        <taxon>Bacteria</taxon>
        <taxon>Deltaproteobacteria</taxon>
        <taxon>Candidatus Acidulodesulfobacterales</taxon>
        <taxon>Candidatus Acididesulfobacter</taxon>
    </lineage>
</organism>
<gene>
    <name evidence="2" type="ORF">EVJ46_03660</name>
</gene>
<feature type="domain" description="Mrr-like" evidence="1">
    <location>
        <begin position="38"/>
        <end position="74"/>
    </location>
</feature>
<dbReference type="Pfam" id="PF13156">
    <property type="entry name" value="Mrr_cat_2"/>
    <property type="match status" value="1"/>
</dbReference>
<dbReference type="Proteomes" id="UP000316562">
    <property type="component" value="Unassembled WGS sequence"/>
</dbReference>
<accession>A0A519BJA4</accession>
<name>A0A519BJA4_ACIG2</name>
<dbReference type="EMBL" id="SGBC01000001">
    <property type="protein sequence ID" value="RZD17336.1"/>
    <property type="molecule type" value="Genomic_DNA"/>
</dbReference>
<evidence type="ECO:0000313" key="3">
    <source>
        <dbReference type="Proteomes" id="UP000316562"/>
    </source>
</evidence>
<protein>
    <recommendedName>
        <fullName evidence="1">Mrr-like domain-containing protein</fullName>
    </recommendedName>
</protein>
<proteinExistence type="predicted"/>
<reference evidence="2 3" key="1">
    <citation type="journal article" date="2019" name="ISME J.">
        <title>Insights into ecological role of a new deltaproteobacterial order Candidatus Acidulodesulfobacterales by metagenomics and metatranscriptomics.</title>
        <authorList>
            <person name="Tan S."/>
            <person name="Liu J."/>
            <person name="Fang Y."/>
            <person name="Hedlund B.P."/>
            <person name="Lian Z.H."/>
            <person name="Huang L.Y."/>
            <person name="Li J.T."/>
            <person name="Huang L.N."/>
            <person name="Li W.J."/>
            <person name="Jiang H.C."/>
            <person name="Dong H.L."/>
            <person name="Shu W.S."/>
        </authorList>
    </citation>
    <scope>NUCLEOTIDE SEQUENCE [LARGE SCALE GENOMIC DNA]</scope>
    <source>
        <strain evidence="2">AP2</strain>
    </source>
</reference>
<comment type="caution">
    <text evidence="2">The sequence shown here is derived from an EMBL/GenBank/DDBJ whole genome shotgun (WGS) entry which is preliminary data.</text>
</comment>
<dbReference type="InterPro" id="IPR039442">
    <property type="entry name" value="Mrr-like_dom"/>
</dbReference>
<dbReference type="AlphaFoldDB" id="A0A519BJA4"/>